<name>A0A0N4TCT7_BRUPA</name>
<dbReference type="InterPro" id="IPR019408">
    <property type="entry name" value="7TM_GPCR_serpentine_rcpt_Srab"/>
</dbReference>
<evidence type="ECO:0000313" key="7">
    <source>
        <dbReference type="Proteomes" id="UP000278627"/>
    </source>
</evidence>
<feature type="transmembrane region" description="Helical" evidence="5">
    <location>
        <begin position="15"/>
        <end position="39"/>
    </location>
</feature>
<evidence type="ECO:0000313" key="8">
    <source>
        <dbReference type="WBParaSite" id="BPAG_0000602501-mRNA-1"/>
    </source>
</evidence>
<dbReference type="GO" id="GO:0016020">
    <property type="term" value="C:membrane"/>
    <property type="evidence" value="ECO:0007669"/>
    <property type="project" value="UniProtKB-SubCell"/>
</dbReference>
<reference evidence="8" key="1">
    <citation type="submission" date="2017-02" db="UniProtKB">
        <authorList>
            <consortium name="WormBaseParasite"/>
        </authorList>
    </citation>
    <scope>IDENTIFICATION</scope>
</reference>
<dbReference type="STRING" id="6280.A0A0N4TCT7"/>
<gene>
    <name evidence="6" type="ORF">BPAG_LOCUS5988</name>
</gene>
<keyword evidence="3 5" id="KW-1133">Transmembrane helix</keyword>
<dbReference type="Pfam" id="PF10292">
    <property type="entry name" value="7TM_GPCR_Srab"/>
    <property type="match status" value="1"/>
</dbReference>
<dbReference type="WBParaSite" id="BPAG_0000602501-mRNA-1">
    <property type="protein sequence ID" value="BPAG_0000602501-mRNA-1"/>
    <property type="gene ID" value="BPAG_0000602501"/>
</dbReference>
<dbReference type="AlphaFoldDB" id="A0A0N4TCT7"/>
<evidence type="ECO:0000313" key="6">
    <source>
        <dbReference type="EMBL" id="VDN87174.1"/>
    </source>
</evidence>
<comment type="subcellular location">
    <subcellularLocation>
        <location evidence="1">Membrane</location>
        <topology evidence="1">Multi-pass membrane protein</topology>
    </subcellularLocation>
</comment>
<accession>A0A0N4TCT7</accession>
<keyword evidence="4 5" id="KW-0472">Membrane</keyword>
<protein>
    <submittedName>
        <fullName evidence="8">7TM_GPCR_Srx domain-containing protein</fullName>
    </submittedName>
</protein>
<sequence length="80" mass="9216">MESCKQASELANSVAFNAIIIVGIIISATGFVVEIWVMLKITNRILLHRNTRILIITHQLWLILHCAMRLFLHFSSLWKN</sequence>
<proteinExistence type="predicted"/>
<evidence type="ECO:0000256" key="2">
    <source>
        <dbReference type="ARBA" id="ARBA00022692"/>
    </source>
</evidence>
<reference evidence="6 7" key="2">
    <citation type="submission" date="2018-11" db="EMBL/GenBank/DDBJ databases">
        <authorList>
            <consortium name="Pathogen Informatics"/>
        </authorList>
    </citation>
    <scope>NUCLEOTIDE SEQUENCE [LARGE SCALE GENOMIC DNA]</scope>
</reference>
<evidence type="ECO:0000256" key="3">
    <source>
        <dbReference type="ARBA" id="ARBA00022989"/>
    </source>
</evidence>
<evidence type="ECO:0000256" key="1">
    <source>
        <dbReference type="ARBA" id="ARBA00004141"/>
    </source>
</evidence>
<organism evidence="8">
    <name type="scientific">Brugia pahangi</name>
    <name type="common">Filarial nematode worm</name>
    <dbReference type="NCBI Taxonomy" id="6280"/>
    <lineage>
        <taxon>Eukaryota</taxon>
        <taxon>Metazoa</taxon>
        <taxon>Ecdysozoa</taxon>
        <taxon>Nematoda</taxon>
        <taxon>Chromadorea</taxon>
        <taxon>Rhabditida</taxon>
        <taxon>Spirurina</taxon>
        <taxon>Spiruromorpha</taxon>
        <taxon>Filarioidea</taxon>
        <taxon>Onchocercidae</taxon>
        <taxon>Brugia</taxon>
    </lineage>
</organism>
<keyword evidence="7" id="KW-1185">Reference proteome</keyword>
<keyword evidence="2 5" id="KW-0812">Transmembrane</keyword>
<dbReference type="Proteomes" id="UP000278627">
    <property type="component" value="Unassembled WGS sequence"/>
</dbReference>
<dbReference type="EMBL" id="UZAD01004910">
    <property type="protein sequence ID" value="VDN87174.1"/>
    <property type="molecule type" value="Genomic_DNA"/>
</dbReference>
<evidence type="ECO:0000256" key="5">
    <source>
        <dbReference type="SAM" id="Phobius"/>
    </source>
</evidence>
<feature type="transmembrane region" description="Helical" evidence="5">
    <location>
        <begin position="60"/>
        <end position="78"/>
    </location>
</feature>
<evidence type="ECO:0000256" key="4">
    <source>
        <dbReference type="ARBA" id="ARBA00023136"/>
    </source>
</evidence>